<dbReference type="RefSeq" id="WP_035917781.1">
    <property type="nucleotide sequence ID" value="NZ_AVPJ01000013.1"/>
</dbReference>
<dbReference type="NCBIfam" id="TIGR02937">
    <property type="entry name" value="sigma70-ECF"/>
    <property type="match status" value="1"/>
</dbReference>
<feature type="domain" description="RNA polymerase sigma-70 region 2" evidence="6">
    <location>
        <begin position="27"/>
        <end position="93"/>
    </location>
</feature>
<dbReference type="InterPro" id="IPR013249">
    <property type="entry name" value="RNA_pol_sigma70_r4_t2"/>
</dbReference>
<evidence type="ECO:0000256" key="5">
    <source>
        <dbReference type="ARBA" id="ARBA00023163"/>
    </source>
</evidence>
<dbReference type="EMBL" id="AVPJ01000013">
    <property type="protein sequence ID" value="KGN31170.1"/>
    <property type="molecule type" value="Genomic_DNA"/>
</dbReference>
<dbReference type="InterPro" id="IPR014284">
    <property type="entry name" value="RNA_pol_sigma-70_dom"/>
</dbReference>
<dbReference type="GO" id="GO:0003677">
    <property type="term" value="F:DNA binding"/>
    <property type="evidence" value="ECO:0007669"/>
    <property type="project" value="UniProtKB-KW"/>
</dbReference>
<dbReference type="Pfam" id="PF08281">
    <property type="entry name" value="Sigma70_r4_2"/>
    <property type="match status" value="1"/>
</dbReference>
<keyword evidence="5" id="KW-0804">Transcription</keyword>
<dbReference type="Gene3D" id="1.10.10.10">
    <property type="entry name" value="Winged helix-like DNA-binding domain superfamily/Winged helix DNA-binding domain"/>
    <property type="match status" value="1"/>
</dbReference>
<evidence type="ECO:0000259" key="6">
    <source>
        <dbReference type="Pfam" id="PF04542"/>
    </source>
</evidence>
<dbReference type="Pfam" id="PF04542">
    <property type="entry name" value="Sigma70_r2"/>
    <property type="match status" value="1"/>
</dbReference>
<dbReference type="OrthoDB" id="3747638at2"/>
<dbReference type="SUPFAM" id="SSF88659">
    <property type="entry name" value="Sigma3 and sigma4 domains of RNA polymerase sigma factors"/>
    <property type="match status" value="1"/>
</dbReference>
<reference evidence="8 9" key="1">
    <citation type="submission" date="2013-08" db="EMBL/GenBank/DDBJ databases">
        <title>The genome sequence of Knoellia sinensis.</title>
        <authorList>
            <person name="Zhu W."/>
            <person name="Wang G."/>
        </authorList>
    </citation>
    <scope>NUCLEOTIDE SEQUENCE [LARGE SCALE GENOMIC DNA]</scope>
    <source>
        <strain evidence="8 9">KCTC 19936</strain>
    </source>
</reference>
<dbReference type="Gene3D" id="1.10.1740.10">
    <property type="match status" value="1"/>
</dbReference>
<comment type="similarity">
    <text evidence="1">Belongs to the sigma-70 factor family. ECF subfamily.</text>
</comment>
<proteinExistence type="inferred from homology"/>
<dbReference type="InterPro" id="IPR039425">
    <property type="entry name" value="RNA_pol_sigma-70-like"/>
</dbReference>
<dbReference type="PANTHER" id="PTHR43133:SF50">
    <property type="entry name" value="ECF RNA POLYMERASE SIGMA FACTOR SIGM"/>
    <property type="match status" value="1"/>
</dbReference>
<keyword evidence="3" id="KW-0731">Sigma factor</keyword>
<dbReference type="InterPro" id="IPR007627">
    <property type="entry name" value="RNA_pol_sigma70_r2"/>
</dbReference>
<dbReference type="STRING" id="1385520.N802_04880"/>
<evidence type="ECO:0000313" key="8">
    <source>
        <dbReference type="EMBL" id="KGN31170.1"/>
    </source>
</evidence>
<dbReference type="AlphaFoldDB" id="A0A0A0J189"/>
<dbReference type="InterPro" id="IPR036388">
    <property type="entry name" value="WH-like_DNA-bd_sf"/>
</dbReference>
<dbReference type="SUPFAM" id="SSF88946">
    <property type="entry name" value="Sigma2 domain of RNA polymerase sigma factors"/>
    <property type="match status" value="1"/>
</dbReference>
<dbReference type="NCBIfam" id="NF007225">
    <property type="entry name" value="PRK09643.1"/>
    <property type="match status" value="1"/>
</dbReference>
<organism evidence="8 9">
    <name type="scientific">Knoellia sinensis KCTC 19936</name>
    <dbReference type="NCBI Taxonomy" id="1385520"/>
    <lineage>
        <taxon>Bacteria</taxon>
        <taxon>Bacillati</taxon>
        <taxon>Actinomycetota</taxon>
        <taxon>Actinomycetes</taxon>
        <taxon>Micrococcales</taxon>
        <taxon>Intrasporangiaceae</taxon>
        <taxon>Knoellia</taxon>
    </lineage>
</organism>
<dbReference type="GO" id="GO:0006352">
    <property type="term" value="P:DNA-templated transcription initiation"/>
    <property type="evidence" value="ECO:0007669"/>
    <property type="project" value="InterPro"/>
</dbReference>
<gene>
    <name evidence="8" type="ORF">N802_04880</name>
</gene>
<dbReference type="InterPro" id="IPR013324">
    <property type="entry name" value="RNA_pol_sigma_r3/r4-like"/>
</dbReference>
<evidence type="ECO:0000256" key="1">
    <source>
        <dbReference type="ARBA" id="ARBA00010641"/>
    </source>
</evidence>
<feature type="domain" description="RNA polymerase sigma factor 70 region 4 type 2" evidence="7">
    <location>
        <begin position="122"/>
        <end position="173"/>
    </location>
</feature>
<name>A0A0A0J189_9MICO</name>
<dbReference type="eggNOG" id="COG1595">
    <property type="taxonomic scope" value="Bacteria"/>
</dbReference>
<evidence type="ECO:0000256" key="4">
    <source>
        <dbReference type="ARBA" id="ARBA00023125"/>
    </source>
</evidence>
<sequence length="192" mass="21170">MSDLEGVDDRALMARHVAGDPDAFGEIFRRHRDRLWAVAVRTTGDRELASDCVQDGFVNAFRRAGSYRGDAAVSTWLHRIVVNACLDRLRRERDVLRRAGDVADIDIVDDHDRHDQAETELDVRAALAHLPEHQRLALVLVDMHGMPVADAADVLGVAVGTIKSRCARGREALAAVLGGRTDPAAREPQERP</sequence>
<dbReference type="GO" id="GO:0016987">
    <property type="term" value="F:sigma factor activity"/>
    <property type="evidence" value="ECO:0007669"/>
    <property type="project" value="UniProtKB-KW"/>
</dbReference>
<accession>A0A0A0J189</accession>
<comment type="caution">
    <text evidence="8">The sequence shown here is derived from an EMBL/GenBank/DDBJ whole genome shotgun (WGS) entry which is preliminary data.</text>
</comment>
<dbReference type="Proteomes" id="UP000030002">
    <property type="component" value="Unassembled WGS sequence"/>
</dbReference>
<evidence type="ECO:0000256" key="3">
    <source>
        <dbReference type="ARBA" id="ARBA00023082"/>
    </source>
</evidence>
<keyword evidence="4" id="KW-0238">DNA-binding</keyword>
<evidence type="ECO:0000313" key="9">
    <source>
        <dbReference type="Proteomes" id="UP000030002"/>
    </source>
</evidence>
<dbReference type="InterPro" id="IPR013325">
    <property type="entry name" value="RNA_pol_sigma_r2"/>
</dbReference>
<keyword evidence="2" id="KW-0805">Transcription regulation</keyword>
<keyword evidence="9" id="KW-1185">Reference proteome</keyword>
<protein>
    <submittedName>
        <fullName evidence="8">RNA polymerase sigma factor SigM</fullName>
    </submittedName>
</protein>
<evidence type="ECO:0000256" key="2">
    <source>
        <dbReference type="ARBA" id="ARBA00023015"/>
    </source>
</evidence>
<dbReference type="PANTHER" id="PTHR43133">
    <property type="entry name" value="RNA POLYMERASE ECF-TYPE SIGMA FACTO"/>
    <property type="match status" value="1"/>
</dbReference>
<evidence type="ECO:0000259" key="7">
    <source>
        <dbReference type="Pfam" id="PF08281"/>
    </source>
</evidence>